<sequence>MKQGVKRVDFLYVRHGRTEFNRDRIIQGADVDSPLAPESLGAVRDSARALGDVDFARCYVSPLGRARQTASILLEGRGLVPTSLPDLREFDFGTLDGKPYERYRLRFSACFMAQDFSRYGGEAGAQVRARVRSAFARMYEEAQDGDNVLVVAHGALFRYVLLEFGEGPALVRKVRSETIRVPNAGIALVTGDESGFFLRVRVLRPREFRARARGLGLLP</sequence>
<evidence type="ECO:0000313" key="2">
    <source>
        <dbReference type="Proteomes" id="UP000000333"/>
    </source>
</evidence>
<protein>
    <submittedName>
        <fullName evidence="1">Phosphoglycerate mutase</fullName>
    </submittedName>
</protein>
<proteinExistence type="predicted"/>
<dbReference type="InterPro" id="IPR013078">
    <property type="entry name" value="His_Pase_superF_clade-1"/>
</dbReference>
<dbReference type="SMART" id="SM00855">
    <property type="entry name" value="PGAM"/>
    <property type="match status" value="1"/>
</dbReference>
<dbReference type="PANTHER" id="PTHR48100">
    <property type="entry name" value="BROAD-SPECIFICITY PHOSPHATASE YOR283W-RELATED"/>
    <property type="match status" value="1"/>
</dbReference>
<dbReference type="CDD" id="cd07067">
    <property type="entry name" value="HP_PGM_like"/>
    <property type="match status" value="1"/>
</dbReference>
<dbReference type="SUPFAM" id="SSF53254">
    <property type="entry name" value="Phosphoglycerate mutase-like"/>
    <property type="match status" value="1"/>
</dbReference>
<dbReference type="KEGG" id="ols:Olsu_1721"/>
<name>E1QXF6_OLSUV</name>
<accession>E1QXF6</accession>
<dbReference type="STRING" id="633147.Olsu_1721"/>
<dbReference type="InterPro" id="IPR029033">
    <property type="entry name" value="His_PPase_superfam"/>
</dbReference>
<dbReference type="EMBL" id="CP002106">
    <property type="protein sequence ID" value="ADK68809.1"/>
    <property type="molecule type" value="Genomic_DNA"/>
</dbReference>
<dbReference type="GO" id="GO:0016791">
    <property type="term" value="F:phosphatase activity"/>
    <property type="evidence" value="ECO:0007669"/>
    <property type="project" value="TreeGrafter"/>
</dbReference>
<keyword evidence="2" id="KW-1185">Reference proteome</keyword>
<dbReference type="PATRIC" id="fig|633147.7.peg.1427"/>
<reference evidence="1 2" key="1">
    <citation type="journal article" date="2010" name="Stand. Genomic Sci.">
        <title>Complete genome sequence of Olsenella uli type strain (VPI D76D-27C).</title>
        <authorList>
            <person name="Goker M."/>
            <person name="Held B."/>
            <person name="Lucas S."/>
            <person name="Nolan M."/>
            <person name="Yasawong M."/>
            <person name="Glavina Del Rio T."/>
            <person name="Tice H."/>
            <person name="Cheng J.F."/>
            <person name="Bruce D."/>
            <person name="Detter J.C."/>
            <person name="Tapia R."/>
            <person name="Han C."/>
            <person name="Goodwin L."/>
            <person name="Pitluck S."/>
            <person name="Liolios K."/>
            <person name="Ivanova N."/>
            <person name="Mavromatis K."/>
            <person name="Mikhailova N."/>
            <person name="Pati A."/>
            <person name="Chen A."/>
            <person name="Palaniappan K."/>
            <person name="Land M."/>
            <person name="Hauser L."/>
            <person name="Chang Y.J."/>
            <person name="Jeffries C.D."/>
            <person name="Rohde M."/>
            <person name="Sikorski J."/>
            <person name="Pukall R."/>
            <person name="Woyke T."/>
            <person name="Bristow J."/>
            <person name="Eisen J.A."/>
            <person name="Markowitz V."/>
            <person name="Hugenholtz P."/>
            <person name="Kyrpides N.C."/>
            <person name="Klenk H.P."/>
            <person name="Lapidus A."/>
        </authorList>
    </citation>
    <scope>NUCLEOTIDE SEQUENCE [LARGE SCALE GENOMIC DNA]</scope>
    <source>
        <strain evidence="2">ATCC 49627 / DSM 7084 / CIP 109912 / JCM 12494 / NCIMB 702895 / VPI D76D-27C</strain>
    </source>
</reference>
<dbReference type="HOGENOM" id="CLU_033323_9_2_11"/>
<dbReference type="GeneID" id="78513210"/>
<dbReference type="AlphaFoldDB" id="E1QXF6"/>
<evidence type="ECO:0000313" key="1">
    <source>
        <dbReference type="EMBL" id="ADK68809.1"/>
    </source>
</evidence>
<dbReference type="PANTHER" id="PTHR48100:SF1">
    <property type="entry name" value="HISTIDINE PHOSPHATASE FAMILY PROTEIN-RELATED"/>
    <property type="match status" value="1"/>
</dbReference>
<dbReference type="eggNOG" id="COG0406">
    <property type="taxonomic scope" value="Bacteria"/>
</dbReference>
<organism evidence="1 2">
    <name type="scientific">Olsenella uli (strain ATCC 49627 / DSM 7084 / CCUG 31166 / CIP 109912 / JCM 12494 / LMG 11480 / NCIMB 702895 / VPI D76D-27C)</name>
    <name type="common">Lactobacillus uli</name>
    <dbReference type="NCBI Taxonomy" id="633147"/>
    <lineage>
        <taxon>Bacteria</taxon>
        <taxon>Bacillati</taxon>
        <taxon>Actinomycetota</taxon>
        <taxon>Coriobacteriia</taxon>
        <taxon>Coriobacteriales</taxon>
        <taxon>Atopobiaceae</taxon>
        <taxon>Olsenella</taxon>
    </lineage>
</organism>
<dbReference type="RefSeq" id="WP_013252560.1">
    <property type="nucleotide sequence ID" value="NC_014363.1"/>
</dbReference>
<dbReference type="GO" id="GO:0005737">
    <property type="term" value="C:cytoplasm"/>
    <property type="evidence" value="ECO:0007669"/>
    <property type="project" value="TreeGrafter"/>
</dbReference>
<gene>
    <name evidence="1" type="ordered locus">Olsu_1721</name>
</gene>
<dbReference type="Proteomes" id="UP000000333">
    <property type="component" value="Chromosome"/>
</dbReference>
<dbReference type="Pfam" id="PF00300">
    <property type="entry name" value="His_Phos_1"/>
    <property type="match status" value="1"/>
</dbReference>
<dbReference type="InterPro" id="IPR050275">
    <property type="entry name" value="PGM_Phosphatase"/>
</dbReference>
<dbReference type="Gene3D" id="3.40.50.1240">
    <property type="entry name" value="Phosphoglycerate mutase-like"/>
    <property type="match status" value="1"/>
</dbReference>
<dbReference type="OrthoDB" id="4131070at2"/>